<proteinExistence type="predicted"/>
<feature type="transmembrane region" description="Helical" evidence="1">
    <location>
        <begin position="6"/>
        <end position="30"/>
    </location>
</feature>
<organism evidence="2 3">
    <name type="scientific">Acinetobacter pittii</name>
    <name type="common">Acinetobacter genomosp. 3</name>
    <dbReference type="NCBI Taxonomy" id="48296"/>
    <lineage>
        <taxon>Bacteria</taxon>
        <taxon>Pseudomonadati</taxon>
        <taxon>Pseudomonadota</taxon>
        <taxon>Gammaproteobacteria</taxon>
        <taxon>Moraxellales</taxon>
        <taxon>Moraxellaceae</taxon>
        <taxon>Acinetobacter</taxon>
        <taxon>Acinetobacter calcoaceticus/baumannii complex</taxon>
    </lineage>
</organism>
<gene>
    <name evidence="2" type="ORF">DKE52_013825</name>
</gene>
<keyword evidence="1" id="KW-0472">Membrane</keyword>
<reference evidence="2 3" key="2">
    <citation type="submission" date="2018-12" db="EMBL/GenBank/DDBJ databases">
        <title>Molecular Epidemiology of Emerging Carbapenem-Resistance in Acinetobacter nosocomialis and Acinetobacter pittii in Taiwan, 2010-2014.</title>
        <authorList>
            <person name="Huang W.-C."/>
            <person name="Wang H.-Y."/>
            <person name="Lai J.-F."/>
            <person name="Lauderdale T.-L."/>
            <person name="Sytwu H.-K."/>
        </authorList>
    </citation>
    <scope>NUCLEOTIDE SEQUENCE [LARGE SCALE GENOMIC DNA]</scope>
    <source>
        <strain evidence="2 3">2014S06-099</strain>
    </source>
</reference>
<keyword evidence="1" id="KW-1133">Transmembrane helix</keyword>
<dbReference type="AlphaFoldDB" id="A0A3G6YLK3"/>
<name>A0A3G6YLK3_ACIPI</name>
<sequence length="64" mass="8037">MFNLLLMGLSIIFGFLLILWLIFKFIILVVKNIYLKYIFFRIILNFTFNWGWLFYYKKNMNKER</sequence>
<dbReference type="EMBL" id="CP033540">
    <property type="protein sequence ID" value="AZC00848.1"/>
    <property type="molecule type" value="Genomic_DNA"/>
</dbReference>
<protein>
    <submittedName>
        <fullName evidence="2">Uncharacterized protein</fullName>
    </submittedName>
</protein>
<reference evidence="2 3" key="1">
    <citation type="submission" date="2018-11" db="EMBL/GenBank/DDBJ databases">
        <authorList>
            <person name="Kuo S.-C."/>
            <person name="Chen F.-J."/>
            <person name="Liao Y.-C."/>
        </authorList>
    </citation>
    <scope>NUCLEOTIDE SEQUENCE [LARGE SCALE GENOMIC DNA]</scope>
    <source>
        <strain evidence="2 3">2014S06-099</strain>
    </source>
</reference>
<accession>A0A3G6YLK3</accession>
<dbReference type="Proteomes" id="UP000254410">
    <property type="component" value="Chromosome"/>
</dbReference>
<evidence type="ECO:0000256" key="1">
    <source>
        <dbReference type="SAM" id="Phobius"/>
    </source>
</evidence>
<keyword evidence="1" id="KW-0812">Transmembrane</keyword>
<feature type="transmembrane region" description="Helical" evidence="1">
    <location>
        <begin position="37"/>
        <end position="55"/>
    </location>
</feature>
<evidence type="ECO:0000313" key="2">
    <source>
        <dbReference type="EMBL" id="AZC00848.1"/>
    </source>
</evidence>
<evidence type="ECO:0000313" key="3">
    <source>
        <dbReference type="Proteomes" id="UP000254410"/>
    </source>
</evidence>